<organism evidence="2 3">
    <name type="scientific">Hoyosella altamirensis</name>
    <dbReference type="NCBI Taxonomy" id="616997"/>
    <lineage>
        <taxon>Bacteria</taxon>
        <taxon>Bacillati</taxon>
        <taxon>Actinomycetota</taxon>
        <taxon>Actinomycetes</taxon>
        <taxon>Mycobacteriales</taxon>
        <taxon>Hoyosellaceae</taxon>
        <taxon>Hoyosella</taxon>
    </lineage>
</organism>
<dbReference type="SUPFAM" id="SSF53067">
    <property type="entry name" value="Actin-like ATPase domain"/>
    <property type="match status" value="1"/>
</dbReference>
<dbReference type="PROSITE" id="PS01125">
    <property type="entry name" value="ROK"/>
    <property type="match status" value="1"/>
</dbReference>
<name>A0A839RRQ7_9ACTN</name>
<dbReference type="CDD" id="cd24061">
    <property type="entry name" value="ASKHA_NBD_ROK_SgGLK-like"/>
    <property type="match status" value="1"/>
</dbReference>
<evidence type="ECO:0000256" key="1">
    <source>
        <dbReference type="ARBA" id="ARBA00006479"/>
    </source>
</evidence>
<keyword evidence="3" id="KW-1185">Reference proteome</keyword>
<evidence type="ECO:0000313" key="2">
    <source>
        <dbReference type="EMBL" id="MBB3038898.1"/>
    </source>
</evidence>
<sequence length="344" mass="36401">MTAPTDGYPRRYDSEGLGMSDLERRTHAIGVDIGGTNIRAGVVSWDGEILDTVHAPTPRSAASLERALEGTIRELMQRHEISAVGLAIAGFLTRDRTTVRFAPHLPWRQAAVGSDLTRRLGVPVVLEHDANSAAWAEYRFGAAKGSENVVIIAIGTGIGAALLIDGEIFRGSYGIAPELGHIQVVPDGRTCPCGKRGCWERYCSGTSLIDTAIELLASQPSMSTPLAREVRMDPGSISGRRITAAAQDGDPLGEATVAEFARWLGVGLAMVSDIYDPDLIVIGGGVGSSAPMYLDEAREHYAAMVTGAGHRPLARIRRAQMGEEAAMIGAADVARAARSESTSG</sequence>
<keyword evidence="2" id="KW-0808">Transferase</keyword>
<protein>
    <submittedName>
        <fullName evidence="2">Glucokinase</fullName>
        <ecNumber evidence="2">2.7.1.2</ecNumber>
    </submittedName>
</protein>
<comment type="similarity">
    <text evidence="1">Belongs to the ROK (NagC/XylR) family.</text>
</comment>
<dbReference type="InterPro" id="IPR049874">
    <property type="entry name" value="ROK_cs"/>
</dbReference>
<proteinExistence type="inferred from homology"/>
<gene>
    <name evidence="2" type="ORF">FHU29_003367</name>
</gene>
<keyword evidence="2" id="KW-0418">Kinase</keyword>
<dbReference type="AlphaFoldDB" id="A0A839RRQ7"/>
<dbReference type="EC" id="2.7.1.2" evidence="2"/>
<reference evidence="2 3" key="1">
    <citation type="submission" date="2020-08" db="EMBL/GenBank/DDBJ databases">
        <title>Sequencing the genomes of 1000 actinobacteria strains.</title>
        <authorList>
            <person name="Klenk H.-P."/>
        </authorList>
    </citation>
    <scope>NUCLEOTIDE SEQUENCE [LARGE SCALE GENOMIC DNA]</scope>
    <source>
        <strain evidence="2 3">DSM 45258</strain>
    </source>
</reference>
<dbReference type="Gene3D" id="3.30.420.40">
    <property type="match status" value="2"/>
</dbReference>
<dbReference type="InterPro" id="IPR043129">
    <property type="entry name" value="ATPase_NBD"/>
</dbReference>
<evidence type="ECO:0000313" key="3">
    <source>
        <dbReference type="Proteomes" id="UP000567922"/>
    </source>
</evidence>
<dbReference type="EMBL" id="JACHWS010000003">
    <property type="protein sequence ID" value="MBB3038898.1"/>
    <property type="molecule type" value="Genomic_DNA"/>
</dbReference>
<dbReference type="PANTHER" id="PTHR18964:SF173">
    <property type="entry name" value="GLUCOKINASE"/>
    <property type="match status" value="1"/>
</dbReference>
<dbReference type="Pfam" id="PF00480">
    <property type="entry name" value="ROK"/>
    <property type="match status" value="1"/>
</dbReference>
<comment type="caution">
    <text evidence="2">The sequence shown here is derived from an EMBL/GenBank/DDBJ whole genome shotgun (WGS) entry which is preliminary data.</text>
</comment>
<accession>A0A839RRQ7</accession>
<dbReference type="GO" id="GO:0004340">
    <property type="term" value="F:glucokinase activity"/>
    <property type="evidence" value="ECO:0007669"/>
    <property type="project" value="UniProtKB-EC"/>
</dbReference>
<dbReference type="InterPro" id="IPR000600">
    <property type="entry name" value="ROK"/>
</dbReference>
<dbReference type="Proteomes" id="UP000567922">
    <property type="component" value="Unassembled WGS sequence"/>
</dbReference>
<dbReference type="PANTHER" id="PTHR18964">
    <property type="entry name" value="ROK (REPRESSOR, ORF, KINASE) FAMILY"/>
    <property type="match status" value="1"/>
</dbReference>